<protein>
    <submittedName>
        <fullName evidence="2">Uncharacterized protein</fullName>
    </submittedName>
</protein>
<name>A0A0G1T2J4_9BACT</name>
<dbReference type="EMBL" id="LCOK01000038">
    <property type="protein sequence ID" value="KKU75967.1"/>
    <property type="molecule type" value="Genomic_DNA"/>
</dbReference>
<gene>
    <name evidence="2" type="ORF">UY02_C0038G0002</name>
</gene>
<feature type="region of interest" description="Disordered" evidence="1">
    <location>
        <begin position="59"/>
        <end position="165"/>
    </location>
</feature>
<feature type="compositionally biased region" description="Basic and acidic residues" evidence="1">
    <location>
        <begin position="145"/>
        <end position="158"/>
    </location>
</feature>
<feature type="compositionally biased region" description="Basic and acidic residues" evidence="1">
    <location>
        <begin position="101"/>
        <end position="121"/>
    </location>
</feature>
<comment type="caution">
    <text evidence="2">The sequence shown here is derived from an EMBL/GenBank/DDBJ whole genome shotgun (WGS) entry which is preliminary data.</text>
</comment>
<feature type="region of interest" description="Disordered" evidence="1">
    <location>
        <begin position="1"/>
        <end position="21"/>
    </location>
</feature>
<evidence type="ECO:0000313" key="2">
    <source>
        <dbReference type="EMBL" id="KKU75967.1"/>
    </source>
</evidence>
<dbReference type="Proteomes" id="UP000034682">
    <property type="component" value="Unassembled WGS sequence"/>
</dbReference>
<evidence type="ECO:0000313" key="3">
    <source>
        <dbReference type="Proteomes" id="UP000034682"/>
    </source>
</evidence>
<evidence type="ECO:0000256" key="1">
    <source>
        <dbReference type="SAM" id="MobiDB-lite"/>
    </source>
</evidence>
<dbReference type="AlphaFoldDB" id="A0A0G1T2J4"/>
<sequence length="187" mass="19921">MKPHGAVFCSSRREKDSEENCDSGCVACRDFRGEHGEGAGRGWTARSLCLLYGASPQGYAPVRADPGGDASEGLSGQAGAQQREADRARVARQGSVPSKRPTGDHEARTDSARSHEQESWRRCAATARSRDACGGPLRLLQGEAAKGREVRKDHRREGGGPVSPVEALRSFASLALQPRRQALAGQG</sequence>
<proteinExistence type="predicted"/>
<organism evidence="2 3">
    <name type="scientific">Candidatus Giovannonibacteria bacterium GW2011_GWB1_47_6b</name>
    <dbReference type="NCBI Taxonomy" id="1618655"/>
    <lineage>
        <taxon>Bacteria</taxon>
        <taxon>Candidatus Giovannoniibacteriota</taxon>
    </lineage>
</organism>
<accession>A0A0G1T2J4</accession>
<reference evidence="2 3" key="1">
    <citation type="journal article" date="2015" name="Nature">
        <title>rRNA introns, odd ribosomes, and small enigmatic genomes across a large radiation of phyla.</title>
        <authorList>
            <person name="Brown C.T."/>
            <person name="Hug L.A."/>
            <person name="Thomas B.C."/>
            <person name="Sharon I."/>
            <person name="Castelle C.J."/>
            <person name="Singh A."/>
            <person name="Wilkins M.J."/>
            <person name="Williams K.H."/>
            <person name="Banfield J.F."/>
        </authorList>
    </citation>
    <scope>NUCLEOTIDE SEQUENCE [LARGE SCALE GENOMIC DNA]</scope>
</reference>